<reference evidence="4" key="1">
    <citation type="submission" date="2021-12" db="EMBL/GenBank/DDBJ databases">
        <authorList>
            <person name="Zaccaron A."/>
            <person name="Stergiopoulos I."/>
        </authorList>
    </citation>
    <scope>NUCLEOTIDE SEQUENCE</scope>
    <source>
        <strain evidence="4">Race5_Kim</strain>
    </source>
</reference>
<feature type="compositionally biased region" description="Basic and acidic residues" evidence="2">
    <location>
        <begin position="12"/>
        <end position="21"/>
    </location>
</feature>
<sequence length="213" mass="24009">MSTSQLQLPDAPSREETKADPRKTLDWISTCLAQIYSVPTPATADSKASYSTLYTTVWNYCTTTRDERRSGDVSVVSSKDLYANLERAIQAYCQAALEDVITRDKDSILEAYTQQWAIFTRLRSQVSHLLRPLEDRWIERERVDGRGDVLGISELHTELWRREVFKASTEAVISDALVVMEREDEGSEVLRETLAESRSVGLVMSGGRLVGLS</sequence>
<dbReference type="InterPro" id="IPR001373">
    <property type="entry name" value="Cullin_N"/>
</dbReference>
<dbReference type="AlphaFoldDB" id="A0A9Q8LEA8"/>
<evidence type="ECO:0000256" key="2">
    <source>
        <dbReference type="SAM" id="MobiDB-lite"/>
    </source>
</evidence>
<dbReference type="GeneID" id="71988653"/>
<dbReference type="SUPFAM" id="SSF74788">
    <property type="entry name" value="Cullin repeat-like"/>
    <property type="match status" value="1"/>
</dbReference>
<dbReference type="Pfam" id="PF00888">
    <property type="entry name" value="Cullin"/>
    <property type="match status" value="1"/>
</dbReference>
<name>A0A9Q8LEA8_PASFU</name>
<dbReference type="InterPro" id="IPR016159">
    <property type="entry name" value="Cullin_repeat-like_dom_sf"/>
</dbReference>
<feature type="region of interest" description="Disordered" evidence="2">
    <location>
        <begin position="1"/>
        <end position="21"/>
    </location>
</feature>
<reference evidence="4" key="2">
    <citation type="journal article" date="2022" name="Microb. Genom.">
        <title>A chromosome-scale genome assembly of the tomato pathogen Cladosporium fulvum reveals a compartmentalized genome architecture and the presence of a dispensable chromosome.</title>
        <authorList>
            <person name="Zaccaron A.Z."/>
            <person name="Chen L.H."/>
            <person name="Samaras A."/>
            <person name="Stergiopoulos I."/>
        </authorList>
    </citation>
    <scope>NUCLEOTIDE SEQUENCE</scope>
    <source>
        <strain evidence="4">Race5_Kim</strain>
    </source>
</reference>
<dbReference type="RefSeq" id="XP_047759464.1">
    <property type="nucleotide sequence ID" value="XM_047907923.1"/>
</dbReference>
<dbReference type="Proteomes" id="UP000756132">
    <property type="component" value="Chromosome 3"/>
</dbReference>
<evidence type="ECO:0000256" key="1">
    <source>
        <dbReference type="ARBA" id="ARBA00006019"/>
    </source>
</evidence>
<keyword evidence="5" id="KW-1185">Reference proteome</keyword>
<evidence type="ECO:0000313" key="4">
    <source>
        <dbReference type="EMBL" id="UJO15098.1"/>
    </source>
</evidence>
<dbReference type="EMBL" id="CP090165">
    <property type="protein sequence ID" value="UJO15098.1"/>
    <property type="molecule type" value="Genomic_DNA"/>
</dbReference>
<dbReference type="GO" id="GO:0031625">
    <property type="term" value="F:ubiquitin protein ligase binding"/>
    <property type="evidence" value="ECO:0007669"/>
    <property type="project" value="InterPro"/>
</dbReference>
<protein>
    <recommendedName>
        <fullName evidence="3">Cullin N-terminal domain-containing protein</fullName>
    </recommendedName>
</protein>
<organism evidence="4 5">
    <name type="scientific">Passalora fulva</name>
    <name type="common">Tomato leaf mold</name>
    <name type="synonym">Cladosporium fulvum</name>
    <dbReference type="NCBI Taxonomy" id="5499"/>
    <lineage>
        <taxon>Eukaryota</taxon>
        <taxon>Fungi</taxon>
        <taxon>Dikarya</taxon>
        <taxon>Ascomycota</taxon>
        <taxon>Pezizomycotina</taxon>
        <taxon>Dothideomycetes</taxon>
        <taxon>Dothideomycetidae</taxon>
        <taxon>Mycosphaerellales</taxon>
        <taxon>Mycosphaerellaceae</taxon>
        <taxon>Fulvia</taxon>
    </lineage>
</organism>
<dbReference type="OMA" id="WISTCLA"/>
<accession>A0A9Q8LEA8</accession>
<dbReference type="Gene3D" id="1.20.1310.10">
    <property type="entry name" value="Cullin Repeats"/>
    <property type="match status" value="1"/>
</dbReference>
<proteinExistence type="inferred from homology"/>
<dbReference type="KEGG" id="ffu:CLAFUR5_08775"/>
<evidence type="ECO:0000313" key="5">
    <source>
        <dbReference type="Proteomes" id="UP000756132"/>
    </source>
</evidence>
<comment type="similarity">
    <text evidence="1">Belongs to the cullin family.</text>
</comment>
<feature type="domain" description="Cullin N-terminal" evidence="3">
    <location>
        <begin position="43"/>
        <end position="194"/>
    </location>
</feature>
<dbReference type="GO" id="GO:0006511">
    <property type="term" value="P:ubiquitin-dependent protein catabolic process"/>
    <property type="evidence" value="ECO:0007669"/>
    <property type="project" value="InterPro"/>
</dbReference>
<evidence type="ECO:0000259" key="3">
    <source>
        <dbReference type="Pfam" id="PF00888"/>
    </source>
</evidence>
<dbReference type="OrthoDB" id="2907270at2759"/>
<gene>
    <name evidence="4" type="ORF">CLAFUR5_08775</name>
</gene>